<reference evidence="1" key="1">
    <citation type="journal article" date="2014" name="Int. J. Syst. Evol. Microbiol.">
        <title>Complete genome of a new Firmicutes species belonging to the dominant human colonic microbiota ('Ruminococcus bicirculans') reveals two chromosomes and a selective capacity to utilize plant glucans.</title>
        <authorList>
            <consortium name="NISC Comparative Sequencing Program"/>
            <person name="Wegmann U."/>
            <person name="Louis P."/>
            <person name="Goesmann A."/>
            <person name="Henrissat B."/>
            <person name="Duncan S.H."/>
            <person name="Flint H.J."/>
        </authorList>
    </citation>
    <scope>NUCLEOTIDE SEQUENCE</scope>
    <source>
        <strain evidence="1">CGMCC 1.8884</strain>
    </source>
</reference>
<dbReference type="Proteomes" id="UP000630135">
    <property type="component" value="Unassembled WGS sequence"/>
</dbReference>
<reference evidence="2" key="4">
    <citation type="submission" date="2023-08" db="EMBL/GenBank/DDBJ databases">
        <authorList>
            <person name="Sun Q."/>
            <person name="Zhou Y."/>
        </authorList>
    </citation>
    <scope>NUCLEOTIDE SEQUENCE</scope>
    <source>
        <strain evidence="1">CGMCC 1.8884</strain>
        <strain evidence="2">CGMCC 1.8885</strain>
    </source>
</reference>
<evidence type="ECO:0000313" key="4">
    <source>
        <dbReference type="Proteomes" id="UP000652720"/>
    </source>
</evidence>
<evidence type="ECO:0008006" key="5">
    <source>
        <dbReference type="Google" id="ProtNLM"/>
    </source>
</evidence>
<sequence length="420" mass="48974">MIGKLSIGMDAASLYVKPVIERLARADSKAQAFGTWFWHRRALKDSRLILALPDGIRFPVPNQLDLPDGAYLRGLYRSDHLVYLDNRTVWQTFAPGGTTIVQDYSITFDTQVVRYLALAIEGASHPMAHAIRSALTYLSARGWNWDFWAYIEENADRLTRTQVYASRNFRANLQAIEIVKDLDEPYFLATGVLRPQAGDREIDQRVERLLVYIETRPDSLKAYYRSLQRLCYLVLLVISWIHLKQPKRPVKAKIQELLRFFDEELCTMLPRELVYGIRLFEEGHRLSFFSRVQRSHPQLLESLQNMAWDLLTARRMEMHQGVGAVEGRYYLQYLLTYDQDLVHLMDAYSLKGTLLLPDGQAMPFPAVDLQEVFQRHDFSYLDVKPYFDRSGRQRRIDQHAERRPDLDALIHSYETRLKGV</sequence>
<protein>
    <recommendedName>
        <fullName evidence="5">DUF2357 domain-containing protein</fullName>
    </recommendedName>
</protein>
<dbReference type="GeneID" id="59166728"/>
<dbReference type="EMBL" id="BMMA01000071">
    <property type="protein sequence ID" value="GGI95006.1"/>
    <property type="molecule type" value="Genomic_DNA"/>
</dbReference>
<dbReference type="EMBL" id="BMLZ01000105">
    <property type="protein sequence ID" value="GGI69661.1"/>
    <property type="molecule type" value="Genomic_DNA"/>
</dbReference>
<reference evidence="3" key="3">
    <citation type="journal article" date="2019" name="Int. J. Syst. Evol. Microbiol.">
        <title>The Global Catalogue of Microorganisms (GCM) 10K type strain sequencing project: providing services to taxonomists for standard genome sequencing and annotation.</title>
        <authorList>
            <consortium name="The Broad Institute Genomics Platform"/>
            <consortium name="The Broad Institute Genome Sequencing Center for Infectious Disease"/>
            <person name="Wu L."/>
            <person name="Ma J."/>
        </authorList>
    </citation>
    <scope>NUCLEOTIDE SEQUENCE [LARGE SCALE GENOMIC DNA]</scope>
    <source>
        <strain evidence="3">CGMCC 1.8884</strain>
    </source>
</reference>
<dbReference type="AlphaFoldDB" id="A0AAV4KDH5"/>
<accession>A0AAV4KDH5</accession>
<reference evidence="2" key="2">
    <citation type="journal article" date="2014" name="Int. J. Syst. Evol. Microbiol.">
        <title>Complete genome sequence of Corynebacterium casei LMG S-19264T (=DSM 44701T), isolated from a smear-ripened cheese.</title>
        <authorList>
            <consortium name="US DOE Joint Genome Institute (JGI-PGF)"/>
            <person name="Walter F."/>
            <person name="Albersmeier A."/>
            <person name="Kalinowski J."/>
            <person name="Ruckert C."/>
        </authorList>
    </citation>
    <scope>NUCLEOTIDE SEQUENCE</scope>
    <source>
        <strain evidence="2">CGMCC 1.8885</strain>
    </source>
</reference>
<proteinExistence type="predicted"/>
<keyword evidence="3" id="KW-1185">Reference proteome</keyword>
<evidence type="ECO:0000313" key="3">
    <source>
        <dbReference type="Proteomes" id="UP000630135"/>
    </source>
</evidence>
<name>A0AAV4KDH5_9DEIO</name>
<evidence type="ECO:0000313" key="1">
    <source>
        <dbReference type="EMBL" id="GGI69661.1"/>
    </source>
</evidence>
<comment type="caution">
    <text evidence="2">The sequence shown here is derived from an EMBL/GenBank/DDBJ whole genome shotgun (WGS) entry which is preliminary data.</text>
</comment>
<organism evidence="2 4">
    <name type="scientific">Deinococcus wulumuqiensis</name>
    <dbReference type="NCBI Taxonomy" id="980427"/>
    <lineage>
        <taxon>Bacteria</taxon>
        <taxon>Thermotogati</taxon>
        <taxon>Deinococcota</taxon>
        <taxon>Deinococci</taxon>
        <taxon>Deinococcales</taxon>
        <taxon>Deinococcaceae</taxon>
        <taxon>Deinococcus</taxon>
    </lineage>
</organism>
<dbReference type="RefSeq" id="WP_017872037.1">
    <property type="nucleotide sequence ID" value="NZ_BMLZ01000105.1"/>
</dbReference>
<evidence type="ECO:0000313" key="2">
    <source>
        <dbReference type="EMBL" id="GGI95006.1"/>
    </source>
</evidence>
<gene>
    <name evidence="1" type="ORF">GCM10008021_32240</name>
    <name evidence="2" type="ORF">GCM10010914_31910</name>
</gene>
<dbReference type="Proteomes" id="UP000652720">
    <property type="component" value="Unassembled WGS sequence"/>
</dbReference>